<sequence>MKQLKTFFIALALTLGATTFVNAQDSKVAHIATQELIESMPAYKDAMTQLDKLRNTYDAEIKDMMNEAQKTLQRYEAEAETVTEEENQKRSMELQSAQRRIQERSQKASQDLQKKQQDLVRPILEKARNAIQDVARAKGYDYVLDSTTGAGVIMADGYDLMPDVKTKLGI</sequence>
<feature type="signal peptide" evidence="4">
    <location>
        <begin position="1"/>
        <end position="23"/>
    </location>
</feature>
<evidence type="ECO:0000256" key="4">
    <source>
        <dbReference type="SAM" id="SignalP"/>
    </source>
</evidence>
<dbReference type="EMBL" id="FOKV01000001">
    <property type="protein sequence ID" value="SFB68902.1"/>
    <property type="molecule type" value="Genomic_DNA"/>
</dbReference>
<evidence type="ECO:0000256" key="2">
    <source>
        <dbReference type="ARBA" id="ARBA00022729"/>
    </source>
</evidence>
<dbReference type="PANTHER" id="PTHR35089:SF1">
    <property type="entry name" value="CHAPERONE PROTEIN SKP"/>
    <property type="match status" value="1"/>
</dbReference>
<evidence type="ECO:0000313" key="5">
    <source>
        <dbReference type="EMBL" id="SFB68902.1"/>
    </source>
</evidence>
<accession>A0A1I1D3F7</accession>
<feature type="chain" id="PRO_5011652326" evidence="4">
    <location>
        <begin position="24"/>
        <end position="170"/>
    </location>
</feature>
<feature type="region of interest" description="Disordered" evidence="3">
    <location>
        <begin position="75"/>
        <end position="115"/>
    </location>
</feature>
<evidence type="ECO:0000256" key="1">
    <source>
        <dbReference type="ARBA" id="ARBA00009091"/>
    </source>
</evidence>
<reference evidence="6" key="1">
    <citation type="submission" date="2016-10" db="EMBL/GenBank/DDBJ databases">
        <authorList>
            <person name="Varghese N."/>
            <person name="Submissions S."/>
        </authorList>
    </citation>
    <scope>NUCLEOTIDE SEQUENCE [LARGE SCALE GENOMIC DNA]</scope>
    <source>
        <strain evidence="6">DSM 24499</strain>
    </source>
</reference>
<dbReference type="InterPro" id="IPR005632">
    <property type="entry name" value="Chaperone_Skp"/>
</dbReference>
<feature type="compositionally biased region" description="Basic and acidic residues" evidence="3">
    <location>
        <begin position="100"/>
        <end position="115"/>
    </location>
</feature>
<dbReference type="SUPFAM" id="SSF111384">
    <property type="entry name" value="OmpH-like"/>
    <property type="match status" value="1"/>
</dbReference>
<dbReference type="GO" id="GO:0050821">
    <property type="term" value="P:protein stabilization"/>
    <property type="evidence" value="ECO:0007669"/>
    <property type="project" value="TreeGrafter"/>
</dbReference>
<protein>
    <submittedName>
        <fullName evidence="5">Periplasmic chaperone for outer membrane proteins Skp</fullName>
    </submittedName>
</protein>
<evidence type="ECO:0000313" key="6">
    <source>
        <dbReference type="Proteomes" id="UP000199438"/>
    </source>
</evidence>
<dbReference type="InterPro" id="IPR024930">
    <property type="entry name" value="Skp_dom_sf"/>
</dbReference>
<evidence type="ECO:0000256" key="3">
    <source>
        <dbReference type="SAM" id="MobiDB-lite"/>
    </source>
</evidence>
<keyword evidence="2 4" id="KW-0732">Signal</keyword>
<gene>
    <name evidence="5" type="ORF">SAMN04487907_10173</name>
</gene>
<organism evidence="5 6">
    <name type="scientific">Zunongwangia mangrovi</name>
    <dbReference type="NCBI Taxonomy" id="1334022"/>
    <lineage>
        <taxon>Bacteria</taxon>
        <taxon>Pseudomonadati</taxon>
        <taxon>Bacteroidota</taxon>
        <taxon>Flavobacteriia</taxon>
        <taxon>Flavobacteriales</taxon>
        <taxon>Flavobacteriaceae</taxon>
        <taxon>Zunongwangia</taxon>
    </lineage>
</organism>
<dbReference type="SMART" id="SM00935">
    <property type="entry name" value="OmpH"/>
    <property type="match status" value="1"/>
</dbReference>
<dbReference type="Pfam" id="PF03938">
    <property type="entry name" value="OmpH"/>
    <property type="match status" value="1"/>
</dbReference>
<dbReference type="Proteomes" id="UP000199438">
    <property type="component" value="Unassembled WGS sequence"/>
</dbReference>
<dbReference type="GO" id="GO:0005829">
    <property type="term" value="C:cytosol"/>
    <property type="evidence" value="ECO:0007669"/>
    <property type="project" value="TreeGrafter"/>
</dbReference>
<keyword evidence="6" id="KW-1185">Reference proteome</keyword>
<dbReference type="OrthoDB" id="1524711at2"/>
<dbReference type="AlphaFoldDB" id="A0A1I1D3F7"/>
<dbReference type="GO" id="GO:0051082">
    <property type="term" value="F:unfolded protein binding"/>
    <property type="evidence" value="ECO:0007669"/>
    <property type="project" value="InterPro"/>
</dbReference>
<dbReference type="STRING" id="1334022.SAMN04487907_10173"/>
<dbReference type="RefSeq" id="WP_092539424.1">
    <property type="nucleotide sequence ID" value="NZ_FOKV01000001.1"/>
</dbReference>
<comment type="similarity">
    <text evidence="1">Belongs to the Skp family.</text>
</comment>
<proteinExistence type="inferred from homology"/>
<dbReference type="Gene3D" id="3.30.910.20">
    <property type="entry name" value="Skp domain"/>
    <property type="match status" value="1"/>
</dbReference>
<dbReference type="PANTHER" id="PTHR35089">
    <property type="entry name" value="CHAPERONE PROTEIN SKP"/>
    <property type="match status" value="1"/>
</dbReference>
<name>A0A1I1D3F7_9FLAO</name>